<feature type="transmembrane region" description="Helical" evidence="1">
    <location>
        <begin position="256"/>
        <end position="274"/>
    </location>
</feature>
<dbReference type="AlphaFoldDB" id="A0A150M3T5"/>
<dbReference type="EMBL" id="LQYT01000043">
    <property type="protein sequence ID" value="KYD19250.1"/>
    <property type="molecule type" value="Genomic_DNA"/>
</dbReference>
<dbReference type="STRING" id="301148.B4135_2174"/>
<dbReference type="Proteomes" id="UP000075683">
    <property type="component" value="Unassembled WGS sequence"/>
</dbReference>
<feature type="transmembrane region" description="Helical" evidence="1">
    <location>
        <begin position="412"/>
        <end position="434"/>
    </location>
</feature>
<accession>A0A150M3T5</accession>
<keyword evidence="1" id="KW-0812">Transmembrane</keyword>
<dbReference type="Pfam" id="PF20990">
    <property type="entry name" value="DUF2207_C"/>
    <property type="match status" value="1"/>
</dbReference>
<gene>
    <name evidence="4" type="ORF">B4135_2174</name>
</gene>
<evidence type="ECO:0000313" key="4">
    <source>
        <dbReference type="EMBL" id="KYD19250.1"/>
    </source>
</evidence>
<keyword evidence="1" id="KW-1133">Transmembrane helix</keyword>
<evidence type="ECO:0000259" key="2">
    <source>
        <dbReference type="Pfam" id="PF09972"/>
    </source>
</evidence>
<proteinExistence type="predicted"/>
<feature type="domain" description="Predicted membrane protein YciQ-like C-terminal" evidence="3">
    <location>
        <begin position="315"/>
        <end position="484"/>
    </location>
</feature>
<feature type="transmembrane region" description="Helical" evidence="1">
    <location>
        <begin position="440"/>
        <end position="457"/>
    </location>
</feature>
<dbReference type="Pfam" id="PF09972">
    <property type="entry name" value="DUF2207"/>
    <property type="match status" value="1"/>
</dbReference>
<name>A0A150M3T5_9BACI</name>
<organism evidence="4 5">
    <name type="scientific">Caldibacillus debilis</name>
    <dbReference type="NCBI Taxonomy" id="301148"/>
    <lineage>
        <taxon>Bacteria</taxon>
        <taxon>Bacillati</taxon>
        <taxon>Bacillota</taxon>
        <taxon>Bacilli</taxon>
        <taxon>Bacillales</taxon>
        <taxon>Bacillaceae</taxon>
        <taxon>Caldibacillus</taxon>
    </lineage>
</organism>
<feature type="domain" description="DUF2207" evidence="2">
    <location>
        <begin position="44"/>
        <end position="209"/>
    </location>
</feature>
<evidence type="ECO:0000259" key="3">
    <source>
        <dbReference type="Pfam" id="PF20990"/>
    </source>
</evidence>
<reference evidence="4 5" key="1">
    <citation type="submission" date="2016-01" db="EMBL/GenBank/DDBJ databases">
        <title>Draft Genome Sequences of Seven Thermophilic Sporeformers Isolated from Foods.</title>
        <authorList>
            <person name="Berendsen E.M."/>
            <person name="Wells-Bennik M.H."/>
            <person name="Krawcyk A.O."/>
            <person name="De Jong A."/>
            <person name="Holsappel S."/>
            <person name="Eijlander R.T."/>
            <person name="Kuipers O.P."/>
        </authorList>
    </citation>
    <scope>NUCLEOTIDE SEQUENCE [LARGE SCALE GENOMIC DNA]</scope>
    <source>
        <strain evidence="4 5">B4135</strain>
    </source>
</reference>
<keyword evidence="1" id="KW-0472">Membrane</keyword>
<sequence>MKPLCLVCVKDFEVNGAMKKLLIVFFACFLLLFPAKKGLAVEFSITDAKIDAYLQKNGDVAVKETFTYDFDSKFRGITREIVPKKGASIKDFAAFEKGKPLKVEKEGDVYKIYRSGKKEKITVELRYRITGGMEKYEDGVQFYWPFFDERNESDYLRMTIAVHPPEAADQVLALGYDEAYGKEDIRDDGTVVFRLGEVPAGENGDIRVIYEPELFPGMGMKAGTIREKVLKEKEHFAEKAKKYAETRDALRKAGNGLIPAMLVFFAVLFPAAFLSSRRKKRLVEEHLERLQFHVPEEKLSIPATIYFTSGYIFKPETAAAALYDLLRKGYVKQETEDRFVLVNGRTEHPHERKLIRFLFEQVGNGKEFSLKELKKFTNNRKNLEIYQSKMMEWKRKIAEEVKQAGLYETKAGLRWGVAAVGVLLGISAVFFGIYELYVPFIGTLLGSAAALLFAIFYHPKSDKGLEILLEWQRLRERLRHLTKDQWDLLSDGEKQRLIAYGIGVDNAPFKKAFNAFLEAEKRSFPEGTGFIYNPAYTVAIFTAADSRAGAFSGGASGSSGGGVGGGGGGSGAF</sequence>
<comment type="caution">
    <text evidence="4">The sequence shown here is derived from an EMBL/GenBank/DDBJ whole genome shotgun (WGS) entry which is preliminary data.</text>
</comment>
<dbReference type="InterPro" id="IPR018702">
    <property type="entry name" value="DUF2207"/>
</dbReference>
<evidence type="ECO:0000256" key="1">
    <source>
        <dbReference type="SAM" id="Phobius"/>
    </source>
</evidence>
<evidence type="ECO:0000313" key="5">
    <source>
        <dbReference type="Proteomes" id="UP000075683"/>
    </source>
</evidence>
<dbReference type="InterPro" id="IPR048389">
    <property type="entry name" value="YciQ-like_C"/>
</dbReference>
<evidence type="ECO:0008006" key="6">
    <source>
        <dbReference type="Google" id="ProtNLM"/>
    </source>
</evidence>
<protein>
    <recommendedName>
        <fullName evidence="6">DUF2207 domain-containing protein</fullName>
    </recommendedName>
</protein>